<dbReference type="AlphaFoldDB" id="A0A2M8EN78"/>
<proteinExistence type="predicted"/>
<organism evidence="1 2">
    <name type="scientific">Candidatus Uhrbacteria bacterium CG_4_9_14_0_2_um_filter_41_50</name>
    <dbReference type="NCBI Taxonomy" id="1975031"/>
    <lineage>
        <taxon>Bacteria</taxon>
        <taxon>Candidatus Uhriibacteriota</taxon>
    </lineage>
</organism>
<name>A0A2M8EN78_9BACT</name>
<accession>A0A2M8EN78</accession>
<dbReference type="EMBL" id="PFSI01000063">
    <property type="protein sequence ID" value="PJC24196.1"/>
    <property type="molecule type" value="Genomic_DNA"/>
</dbReference>
<sequence length="127" mass="14542">MPHLLAQAPEELEALVRWLGSDERVVDLARVIVPFTTPNHSTAGRLTAMRRDRNVEPEDWSAVLRIMMSSVQMRMYPCYKPSDAGEGDHDIRIKIGRIFLMLANSRVPAHRLLLLDIWLALDTLREP</sequence>
<protein>
    <submittedName>
        <fullName evidence="1">Uncharacterized protein</fullName>
    </submittedName>
</protein>
<evidence type="ECO:0000313" key="1">
    <source>
        <dbReference type="EMBL" id="PJC24196.1"/>
    </source>
</evidence>
<gene>
    <name evidence="1" type="ORF">CO057_04160</name>
</gene>
<comment type="caution">
    <text evidence="1">The sequence shown here is derived from an EMBL/GenBank/DDBJ whole genome shotgun (WGS) entry which is preliminary data.</text>
</comment>
<dbReference type="Proteomes" id="UP000230251">
    <property type="component" value="Unassembled WGS sequence"/>
</dbReference>
<evidence type="ECO:0000313" key="2">
    <source>
        <dbReference type="Proteomes" id="UP000230251"/>
    </source>
</evidence>
<reference evidence="2" key="1">
    <citation type="submission" date="2017-09" db="EMBL/GenBank/DDBJ databases">
        <title>Depth-based differentiation of microbial function through sediment-hosted aquifers and enrichment of novel symbionts in the deep terrestrial subsurface.</title>
        <authorList>
            <person name="Probst A.J."/>
            <person name="Ladd B."/>
            <person name="Jarett J.K."/>
            <person name="Geller-Mcgrath D.E."/>
            <person name="Sieber C.M.K."/>
            <person name="Emerson J.B."/>
            <person name="Anantharaman K."/>
            <person name="Thomas B.C."/>
            <person name="Malmstrom R."/>
            <person name="Stieglmeier M."/>
            <person name="Klingl A."/>
            <person name="Woyke T."/>
            <person name="Ryan C.M."/>
            <person name="Banfield J.F."/>
        </authorList>
    </citation>
    <scope>NUCLEOTIDE SEQUENCE [LARGE SCALE GENOMIC DNA]</scope>
</reference>